<dbReference type="Pfam" id="PF13476">
    <property type="entry name" value="AAA_23"/>
    <property type="match status" value="1"/>
</dbReference>
<name>A0AAW5ZVL4_RALSL</name>
<dbReference type="GO" id="GO:0016887">
    <property type="term" value="F:ATP hydrolysis activity"/>
    <property type="evidence" value="ECO:0007669"/>
    <property type="project" value="InterPro"/>
</dbReference>
<dbReference type="Proteomes" id="UP001144050">
    <property type="component" value="Unassembled WGS sequence"/>
</dbReference>
<gene>
    <name evidence="3" type="ORF">LBW59_22535</name>
</gene>
<dbReference type="SUPFAM" id="SSF52540">
    <property type="entry name" value="P-loop containing nucleoside triphosphate hydrolases"/>
    <property type="match status" value="1"/>
</dbReference>
<organism evidence="3 4">
    <name type="scientific">Ralstonia solanacearum</name>
    <name type="common">Pseudomonas solanacearum</name>
    <dbReference type="NCBI Taxonomy" id="305"/>
    <lineage>
        <taxon>Bacteria</taxon>
        <taxon>Pseudomonadati</taxon>
        <taxon>Pseudomonadota</taxon>
        <taxon>Betaproteobacteria</taxon>
        <taxon>Burkholderiales</taxon>
        <taxon>Burkholderiaceae</taxon>
        <taxon>Ralstonia</taxon>
        <taxon>Ralstonia solanacearum species complex</taxon>
    </lineage>
</organism>
<dbReference type="PANTHER" id="PTHR32114">
    <property type="entry name" value="ABC TRANSPORTER ABCH.3"/>
    <property type="match status" value="1"/>
</dbReference>
<accession>A0AAW5ZVL4</accession>
<dbReference type="PANTHER" id="PTHR32114:SF2">
    <property type="entry name" value="ABC TRANSPORTER ABCH.3"/>
    <property type="match status" value="1"/>
</dbReference>
<dbReference type="Gene3D" id="3.40.50.300">
    <property type="entry name" value="P-loop containing nucleotide triphosphate hydrolases"/>
    <property type="match status" value="2"/>
</dbReference>
<evidence type="ECO:0000256" key="1">
    <source>
        <dbReference type="SAM" id="Coils"/>
    </source>
</evidence>
<protein>
    <submittedName>
        <fullName evidence="3">AAA family ATPase</fullName>
    </submittedName>
</protein>
<feature type="coiled-coil region" evidence="1">
    <location>
        <begin position="426"/>
        <end position="453"/>
    </location>
</feature>
<reference evidence="3" key="1">
    <citation type="submission" date="2021-09" db="EMBL/GenBank/DDBJ databases">
        <title>Genomic analysis of Ralstonia spp.</title>
        <authorList>
            <person name="Aburjaile F."/>
            <person name="Ariute J.C."/>
            <person name="Pais A.K.L."/>
            <person name="Albuquerque G.M.R."/>
            <person name="Silva A.M.F."/>
            <person name="Brenig B."/>
            <person name="Azevedo V."/>
            <person name="Matiuzzi M."/>
            <person name="Ramos R."/>
            <person name="Goes-Neto A."/>
            <person name="Soares S."/>
            <person name="Iseppon A.M.B."/>
            <person name="Souza E."/>
            <person name="Gama M."/>
        </authorList>
    </citation>
    <scope>NUCLEOTIDE SEQUENCE</scope>
    <source>
        <strain evidence="3">CCRMRs91</strain>
    </source>
</reference>
<dbReference type="RefSeq" id="WP_271657224.1">
    <property type="nucleotide sequence ID" value="NZ_JAIVFG010000054.1"/>
</dbReference>
<proteinExistence type="predicted"/>
<comment type="caution">
    <text evidence="3">The sequence shown here is derived from an EMBL/GenBank/DDBJ whole genome shotgun (WGS) entry which is preliminary data.</text>
</comment>
<keyword evidence="1" id="KW-0175">Coiled coil</keyword>
<sequence>MSNSLEFISLEVENIFAYEGLSRIDLSGCTDERNIVIVSGHNGTGKTSLLNAVKLLFLGSDSEAMRRVGFGGAPLSPKHYVSGQPGRWYGVFNNAARDFDAHASVSLEWMGDGRRFKAKRTFKRANSALGFTEELTVAIDGKPISSSEVEAFISGLAPSEVVPFYFFDGEQVQSFADAEEGRERAEIERLLGLSFVPELTRELDVFAKIKRRAGFPEEVRVAIVRAENEHRDSMARADAANRSRVEAEEEVVELRRRRERLEDQRNSLRIGISETDRKRMLSRIEILGAQRERLAAEIAEHLPPEAPWLTNLGLVRETFVALDKQIAGSADASLAGKLHRELPNDLLRRLTSLTPPVNLSDSQQHSFSSGVHEALAEQGVPVNASSNPLLGSLSPRQIRVLRDRYLVWNERGASLVASQAEKLRQIRQVTNDRAQAQRDLDEAELTTDEARHHFELLTTELLSLDAVLRERSDAAATFRLDEQRAQREAEEALDRIRRHEEKFESVARENRAYQLSLRVKRALESYRDMRRVQIRGSVENRLNQRIGILLGPSQLIKSVTLDEQFVMKYFDERGSEVARRSISAGMRQLVAMAMLWALKDEARRELPVMIDTPLGRIDRQNRALLMTEYFPMAGKPLVLLPTNSEIGGEDYGQLSDRIVRRYEIKNEGGLQARIVELNASLSERSYAP</sequence>
<feature type="coiled-coil region" evidence="1">
    <location>
        <begin position="482"/>
        <end position="509"/>
    </location>
</feature>
<evidence type="ECO:0000259" key="2">
    <source>
        <dbReference type="Pfam" id="PF13476"/>
    </source>
</evidence>
<feature type="domain" description="Rad50/SbcC-type AAA" evidence="2">
    <location>
        <begin position="9"/>
        <end position="175"/>
    </location>
</feature>
<dbReference type="GO" id="GO:0006302">
    <property type="term" value="P:double-strand break repair"/>
    <property type="evidence" value="ECO:0007669"/>
    <property type="project" value="InterPro"/>
</dbReference>
<dbReference type="EMBL" id="JAIVFG010000054">
    <property type="protein sequence ID" value="MDB0573530.1"/>
    <property type="molecule type" value="Genomic_DNA"/>
</dbReference>
<evidence type="ECO:0000313" key="4">
    <source>
        <dbReference type="Proteomes" id="UP001144050"/>
    </source>
</evidence>
<dbReference type="InterPro" id="IPR027417">
    <property type="entry name" value="P-loop_NTPase"/>
</dbReference>
<feature type="coiled-coil region" evidence="1">
    <location>
        <begin position="237"/>
        <end position="271"/>
    </location>
</feature>
<dbReference type="InterPro" id="IPR038729">
    <property type="entry name" value="Rad50/SbcC_AAA"/>
</dbReference>
<evidence type="ECO:0000313" key="3">
    <source>
        <dbReference type="EMBL" id="MDB0573530.1"/>
    </source>
</evidence>
<dbReference type="AlphaFoldDB" id="A0AAW5ZVL4"/>